<dbReference type="PANTHER" id="PTHR23502:SF132">
    <property type="entry name" value="POLYAMINE TRANSPORTER 2-RELATED"/>
    <property type="match status" value="1"/>
</dbReference>
<evidence type="ECO:0000256" key="6">
    <source>
        <dbReference type="SAM" id="Phobius"/>
    </source>
</evidence>
<comment type="caution">
    <text evidence="7">The sequence shown here is derived from an EMBL/GenBank/DDBJ whole genome shotgun (WGS) entry which is preliminary data.</text>
</comment>
<keyword evidence="8" id="KW-1185">Reference proteome</keyword>
<keyword evidence="3 6" id="KW-0812">Transmembrane</keyword>
<dbReference type="InterPro" id="IPR036259">
    <property type="entry name" value="MFS_trans_sf"/>
</dbReference>
<protein>
    <submittedName>
        <fullName evidence="7">Uncharacterized protein</fullName>
    </submittedName>
</protein>
<dbReference type="SUPFAM" id="SSF103473">
    <property type="entry name" value="MFS general substrate transporter"/>
    <property type="match status" value="1"/>
</dbReference>
<evidence type="ECO:0000256" key="3">
    <source>
        <dbReference type="ARBA" id="ARBA00022692"/>
    </source>
</evidence>
<dbReference type="PANTHER" id="PTHR23502">
    <property type="entry name" value="MAJOR FACILITATOR SUPERFAMILY"/>
    <property type="match status" value="1"/>
</dbReference>
<comment type="subcellular location">
    <subcellularLocation>
        <location evidence="1">Membrane</location>
        <topology evidence="1">Multi-pass membrane protein</topology>
    </subcellularLocation>
</comment>
<dbReference type="GO" id="GO:0005886">
    <property type="term" value="C:plasma membrane"/>
    <property type="evidence" value="ECO:0007669"/>
    <property type="project" value="TreeGrafter"/>
</dbReference>
<evidence type="ECO:0000256" key="2">
    <source>
        <dbReference type="ARBA" id="ARBA00022448"/>
    </source>
</evidence>
<dbReference type="OrthoDB" id="2544694at2759"/>
<accession>A0A9P9FW75</accession>
<sequence>MRTFWVCQALASAFIGFGLQLIFISGILYPVDVHTVHVVSAKSMHVTVRCIFAASFPLWTKEMYNALGIEWTATVLAGFSLPLTPSPTFLRLRSNDKRME</sequence>
<evidence type="ECO:0000256" key="1">
    <source>
        <dbReference type="ARBA" id="ARBA00004141"/>
    </source>
</evidence>
<name>A0A9P9FW75_9HYPO</name>
<organism evidence="7 8">
    <name type="scientific">Dactylonectria macrodidyma</name>
    <dbReference type="NCBI Taxonomy" id="307937"/>
    <lineage>
        <taxon>Eukaryota</taxon>
        <taxon>Fungi</taxon>
        <taxon>Dikarya</taxon>
        <taxon>Ascomycota</taxon>
        <taxon>Pezizomycotina</taxon>
        <taxon>Sordariomycetes</taxon>
        <taxon>Hypocreomycetidae</taxon>
        <taxon>Hypocreales</taxon>
        <taxon>Nectriaceae</taxon>
        <taxon>Dactylonectria</taxon>
    </lineage>
</organism>
<dbReference type="Proteomes" id="UP000738349">
    <property type="component" value="Unassembled WGS sequence"/>
</dbReference>
<dbReference type="GO" id="GO:0022857">
    <property type="term" value="F:transmembrane transporter activity"/>
    <property type="evidence" value="ECO:0007669"/>
    <property type="project" value="TreeGrafter"/>
</dbReference>
<dbReference type="AlphaFoldDB" id="A0A9P9FW75"/>
<proteinExistence type="predicted"/>
<evidence type="ECO:0000256" key="4">
    <source>
        <dbReference type="ARBA" id="ARBA00022989"/>
    </source>
</evidence>
<feature type="transmembrane region" description="Helical" evidence="6">
    <location>
        <begin position="71"/>
        <end position="90"/>
    </location>
</feature>
<evidence type="ECO:0000313" key="8">
    <source>
        <dbReference type="Proteomes" id="UP000738349"/>
    </source>
</evidence>
<feature type="transmembrane region" description="Helical" evidence="6">
    <location>
        <begin position="12"/>
        <end position="31"/>
    </location>
</feature>
<gene>
    <name evidence="7" type="ORF">EDB81DRAFT_632296</name>
</gene>
<dbReference type="EMBL" id="JAGMUV010000001">
    <property type="protein sequence ID" value="KAH7177107.1"/>
    <property type="molecule type" value="Genomic_DNA"/>
</dbReference>
<keyword evidence="4 6" id="KW-1133">Transmembrane helix</keyword>
<keyword evidence="2" id="KW-0813">Transport</keyword>
<evidence type="ECO:0000313" key="7">
    <source>
        <dbReference type="EMBL" id="KAH7177107.1"/>
    </source>
</evidence>
<keyword evidence="5 6" id="KW-0472">Membrane</keyword>
<reference evidence="7" key="1">
    <citation type="journal article" date="2021" name="Nat. Commun.">
        <title>Genetic determinants of endophytism in the Arabidopsis root mycobiome.</title>
        <authorList>
            <person name="Mesny F."/>
            <person name="Miyauchi S."/>
            <person name="Thiergart T."/>
            <person name="Pickel B."/>
            <person name="Atanasova L."/>
            <person name="Karlsson M."/>
            <person name="Huettel B."/>
            <person name="Barry K.W."/>
            <person name="Haridas S."/>
            <person name="Chen C."/>
            <person name="Bauer D."/>
            <person name="Andreopoulos W."/>
            <person name="Pangilinan J."/>
            <person name="LaButti K."/>
            <person name="Riley R."/>
            <person name="Lipzen A."/>
            <person name="Clum A."/>
            <person name="Drula E."/>
            <person name="Henrissat B."/>
            <person name="Kohler A."/>
            <person name="Grigoriev I.V."/>
            <person name="Martin F.M."/>
            <person name="Hacquard S."/>
        </authorList>
    </citation>
    <scope>NUCLEOTIDE SEQUENCE</scope>
    <source>
        <strain evidence="7">MPI-CAGE-AT-0147</strain>
    </source>
</reference>
<evidence type="ECO:0000256" key="5">
    <source>
        <dbReference type="ARBA" id="ARBA00023136"/>
    </source>
</evidence>